<comment type="caution">
    <text evidence="1">The sequence shown here is derived from an EMBL/GenBank/DDBJ whole genome shotgun (WGS) entry which is preliminary data.</text>
</comment>
<dbReference type="RefSeq" id="WP_173069546.1">
    <property type="nucleotide sequence ID" value="NZ_BAABGO010000008.1"/>
</dbReference>
<accession>A0A6V8KW54</accession>
<dbReference type="Proteomes" id="UP000482800">
    <property type="component" value="Unassembled WGS sequence"/>
</dbReference>
<sequence length="46" mass="5039">MSRDSLPRFLLLAAVGFTFGLALPTLLHRLTPLPKAVAVMVAFWVT</sequence>
<evidence type="ECO:0000313" key="2">
    <source>
        <dbReference type="Proteomes" id="UP000482800"/>
    </source>
</evidence>
<name>A0A6V8KW54_9ACTN</name>
<keyword evidence="2" id="KW-1185">Reference proteome</keyword>
<organism evidence="1 2">
    <name type="scientific">Phytohabitans houttuyneae</name>
    <dbReference type="NCBI Taxonomy" id="1076126"/>
    <lineage>
        <taxon>Bacteria</taxon>
        <taxon>Bacillati</taxon>
        <taxon>Actinomycetota</taxon>
        <taxon>Actinomycetes</taxon>
        <taxon>Micromonosporales</taxon>
        <taxon>Micromonosporaceae</taxon>
    </lineage>
</organism>
<dbReference type="EMBL" id="BLPF01000004">
    <property type="protein sequence ID" value="GFJ84795.1"/>
    <property type="molecule type" value="Genomic_DNA"/>
</dbReference>
<evidence type="ECO:0000313" key="1">
    <source>
        <dbReference type="EMBL" id="GFJ84795.1"/>
    </source>
</evidence>
<reference evidence="1 2" key="2">
    <citation type="submission" date="2020-03" db="EMBL/GenBank/DDBJ databases">
        <authorList>
            <person name="Ichikawa N."/>
            <person name="Kimura A."/>
            <person name="Kitahashi Y."/>
            <person name="Uohara A."/>
        </authorList>
    </citation>
    <scope>NUCLEOTIDE SEQUENCE [LARGE SCALE GENOMIC DNA]</scope>
    <source>
        <strain evidence="1 2">NBRC 108639</strain>
    </source>
</reference>
<reference evidence="1 2" key="1">
    <citation type="submission" date="2020-03" db="EMBL/GenBank/DDBJ databases">
        <title>Whole genome shotgun sequence of Phytohabitans houttuyneae NBRC 108639.</title>
        <authorList>
            <person name="Komaki H."/>
            <person name="Tamura T."/>
        </authorList>
    </citation>
    <scope>NUCLEOTIDE SEQUENCE [LARGE SCALE GENOMIC DNA]</scope>
    <source>
        <strain evidence="1 2">NBRC 108639</strain>
    </source>
</reference>
<gene>
    <name evidence="1" type="ORF">Phou_089750</name>
</gene>
<protein>
    <submittedName>
        <fullName evidence="1">Uncharacterized protein</fullName>
    </submittedName>
</protein>
<proteinExistence type="predicted"/>
<dbReference type="AlphaFoldDB" id="A0A6V8KW54"/>